<reference evidence="2 3" key="1">
    <citation type="submission" date="2019-05" db="EMBL/GenBank/DDBJ databases">
        <title>Colwellia ponticola sp. nov., isolated from seawater.</title>
        <authorList>
            <person name="Yoon J.-H."/>
        </authorList>
    </citation>
    <scope>NUCLEOTIDE SEQUENCE [LARGE SCALE GENOMIC DNA]</scope>
    <source>
        <strain evidence="2 3">OISW-25</strain>
    </source>
</reference>
<sequence length="144" mass="16596">MNTDSKQLLIAQWQTLHNSHENYEHYALIIKLVTIVMTVLALAFSINTLTLLLILATLWMQEGIWKTYQQRAVSAIIAIEDKLAPTQLEQLEQKNELTKAHLVYTQWQANRPNSTALIAEYIQNALKPTVLYPYFPLMLVVVIF</sequence>
<dbReference type="Proteomes" id="UP000307702">
    <property type="component" value="Unassembled WGS sequence"/>
</dbReference>
<evidence type="ECO:0000313" key="2">
    <source>
        <dbReference type="EMBL" id="TMM44910.1"/>
    </source>
</evidence>
<name>A0A8H2JMS0_9GAMM</name>
<feature type="transmembrane region" description="Helical" evidence="1">
    <location>
        <begin position="26"/>
        <end position="59"/>
    </location>
</feature>
<keyword evidence="1" id="KW-0472">Membrane</keyword>
<organism evidence="2 3">
    <name type="scientific">Colwellia ponticola</name>
    <dbReference type="NCBI Taxonomy" id="2304625"/>
    <lineage>
        <taxon>Bacteria</taxon>
        <taxon>Pseudomonadati</taxon>
        <taxon>Pseudomonadota</taxon>
        <taxon>Gammaproteobacteria</taxon>
        <taxon>Alteromonadales</taxon>
        <taxon>Colwelliaceae</taxon>
        <taxon>Colwellia</taxon>
    </lineage>
</organism>
<protein>
    <submittedName>
        <fullName evidence="2">Uncharacterized protein</fullName>
    </submittedName>
</protein>
<evidence type="ECO:0000256" key="1">
    <source>
        <dbReference type="SAM" id="Phobius"/>
    </source>
</evidence>
<keyword evidence="1" id="KW-0812">Transmembrane</keyword>
<comment type="caution">
    <text evidence="2">The sequence shown here is derived from an EMBL/GenBank/DDBJ whole genome shotgun (WGS) entry which is preliminary data.</text>
</comment>
<dbReference type="OrthoDB" id="8563935at2"/>
<evidence type="ECO:0000313" key="3">
    <source>
        <dbReference type="Proteomes" id="UP000307702"/>
    </source>
</evidence>
<keyword evidence="1" id="KW-1133">Transmembrane helix</keyword>
<proteinExistence type="predicted"/>
<gene>
    <name evidence="2" type="ORF">FCS21_10510</name>
</gene>
<keyword evidence="3" id="KW-1185">Reference proteome</keyword>
<dbReference type="AlphaFoldDB" id="A0A8H2JMS0"/>
<accession>A0A8H2JMS0</accession>
<dbReference type="EMBL" id="SZVP01000009">
    <property type="protein sequence ID" value="TMM44910.1"/>
    <property type="molecule type" value="Genomic_DNA"/>
</dbReference>
<dbReference type="RefSeq" id="WP_138623141.1">
    <property type="nucleotide sequence ID" value="NZ_SZVP01000009.1"/>
</dbReference>